<sequence length="349" mass="39965">MEIEETGEHYMPCPKCSQKCYKKHREKEYFDGSASFFKIMLGDFAEKLRIPPAFVSQIINDQDEHMVLQGPDGQNFNVRLWRSIKKLELQHGWINFVNYYGLEVGDLLVFKYISKSCFKVKIFDKTSCEKNQRIQSKSSFQGNSSHNPGHSFASEKHGTMESDAPFISDKPSCTLVIKYNERSLNQQIDSKLLIDLDSDEKDNPEFQAVTEIQRTKRMPPFLGNSSSHKHVRMESVAPFRSDKPFCTMDLKSWNVNQPHVLEDNQAEEGDDEADGLAMNDANEEENGDREDGMAIHKVDEEEDKEDGSTNHEVVESKANDEADNGGNADPKEENVDLILQLLFYLLFLF</sequence>
<proteinExistence type="predicted"/>
<evidence type="ECO:0000313" key="8">
    <source>
        <dbReference type="Proteomes" id="UP001234787"/>
    </source>
</evidence>
<evidence type="ECO:0000256" key="4">
    <source>
        <dbReference type="ARBA" id="ARBA00023242"/>
    </source>
</evidence>
<dbReference type="SUPFAM" id="SSF101936">
    <property type="entry name" value="DNA-binding pseudobarrel domain"/>
    <property type="match status" value="1"/>
</dbReference>
<dbReference type="AlphaFoldDB" id="A0AAD3RPU7"/>
<evidence type="ECO:0000313" key="7">
    <source>
        <dbReference type="EMBL" id="GLJ57581.1"/>
    </source>
</evidence>
<accession>A0AAD3RPU7</accession>
<reference evidence="7" key="1">
    <citation type="submission" date="2022-12" db="EMBL/GenBank/DDBJ databases">
        <title>Chromosome-Level Genome Assembly of Japanese Cedar (Cryptomeriajaponica D. Don).</title>
        <authorList>
            <person name="Fujino T."/>
            <person name="Yamaguchi K."/>
            <person name="Yokoyama T."/>
            <person name="Hamanaka T."/>
            <person name="Harazono Y."/>
            <person name="Kamada H."/>
            <person name="Kobayashi W."/>
            <person name="Ujino-Ihara T."/>
            <person name="Uchiyama K."/>
            <person name="Matsumoto A."/>
            <person name="Izuno A."/>
            <person name="Tsumura Y."/>
            <person name="Toyoda A."/>
            <person name="Shigenobu S."/>
            <person name="Moriguchi Y."/>
            <person name="Ueno S."/>
            <person name="Kasahara M."/>
        </authorList>
    </citation>
    <scope>NUCLEOTIDE SEQUENCE</scope>
</reference>
<dbReference type="Gene3D" id="2.40.330.10">
    <property type="entry name" value="DNA-binding pseudobarrel domain"/>
    <property type="match status" value="1"/>
</dbReference>
<organism evidence="7 8">
    <name type="scientific">Cryptomeria japonica</name>
    <name type="common">Japanese cedar</name>
    <name type="synonym">Cupressus japonica</name>
    <dbReference type="NCBI Taxonomy" id="3369"/>
    <lineage>
        <taxon>Eukaryota</taxon>
        <taxon>Viridiplantae</taxon>
        <taxon>Streptophyta</taxon>
        <taxon>Embryophyta</taxon>
        <taxon>Tracheophyta</taxon>
        <taxon>Spermatophyta</taxon>
        <taxon>Pinopsida</taxon>
        <taxon>Pinidae</taxon>
        <taxon>Conifers II</taxon>
        <taxon>Cupressales</taxon>
        <taxon>Cupressaceae</taxon>
        <taxon>Cryptomeria</taxon>
    </lineage>
</organism>
<feature type="region of interest" description="Disordered" evidence="5">
    <location>
        <begin position="134"/>
        <end position="166"/>
    </location>
</feature>
<evidence type="ECO:0000256" key="5">
    <source>
        <dbReference type="SAM" id="MobiDB-lite"/>
    </source>
</evidence>
<gene>
    <name evidence="7" type="ORF">SUGI_1344220</name>
</gene>
<feature type="domain" description="TF-B3" evidence="6">
    <location>
        <begin position="33"/>
        <end position="126"/>
    </location>
</feature>
<evidence type="ECO:0000259" key="6">
    <source>
        <dbReference type="PROSITE" id="PS50863"/>
    </source>
</evidence>
<feature type="region of interest" description="Disordered" evidence="5">
    <location>
        <begin position="282"/>
        <end position="331"/>
    </location>
</feature>
<keyword evidence="4" id="KW-0539">Nucleus</keyword>
<feature type="compositionally biased region" description="Polar residues" evidence="5">
    <location>
        <begin position="134"/>
        <end position="148"/>
    </location>
</feature>
<dbReference type="Proteomes" id="UP001234787">
    <property type="component" value="Unassembled WGS sequence"/>
</dbReference>
<keyword evidence="3" id="KW-0804">Transcription</keyword>
<comment type="caution">
    <text evidence="7">The sequence shown here is derived from an EMBL/GenBank/DDBJ whole genome shotgun (WGS) entry which is preliminary data.</text>
</comment>
<dbReference type="PROSITE" id="PS50863">
    <property type="entry name" value="B3"/>
    <property type="match status" value="1"/>
</dbReference>
<keyword evidence="1" id="KW-0805">Transcription regulation</keyword>
<feature type="compositionally biased region" description="Basic and acidic residues" evidence="5">
    <location>
        <begin position="289"/>
        <end position="299"/>
    </location>
</feature>
<evidence type="ECO:0000256" key="1">
    <source>
        <dbReference type="ARBA" id="ARBA00023015"/>
    </source>
</evidence>
<name>A0AAD3RPU7_CRYJA</name>
<dbReference type="InterPro" id="IPR003340">
    <property type="entry name" value="B3_DNA-bd"/>
</dbReference>
<dbReference type="EMBL" id="BSEH01000149">
    <property type="protein sequence ID" value="GLJ57581.1"/>
    <property type="molecule type" value="Genomic_DNA"/>
</dbReference>
<keyword evidence="8" id="KW-1185">Reference proteome</keyword>
<dbReference type="SMART" id="SM01019">
    <property type="entry name" value="B3"/>
    <property type="match status" value="1"/>
</dbReference>
<dbReference type="PANTHER" id="PTHR31920:SF135">
    <property type="entry name" value="B3 DOMAIN-CONTAINING PROTEIN OS03G0621600-RELATED"/>
    <property type="match status" value="1"/>
</dbReference>
<dbReference type="PANTHER" id="PTHR31920">
    <property type="entry name" value="B3 DOMAIN-CONTAINING"/>
    <property type="match status" value="1"/>
</dbReference>
<protein>
    <recommendedName>
        <fullName evidence="6">TF-B3 domain-containing protein</fullName>
    </recommendedName>
</protein>
<dbReference type="Pfam" id="PF02362">
    <property type="entry name" value="B3"/>
    <property type="match status" value="1"/>
</dbReference>
<feature type="compositionally biased region" description="Basic and acidic residues" evidence="5">
    <location>
        <begin position="306"/>
        <end position="320"/>
    </location>
</feature>
<evidence type="ECO:0000256" key="2">
    <source>
        <dbReference type="ARBA" id="ARBA00023125"/>
    </source>
</evidence>
<dbReference type="CDD" id="cd10017">
    <property type="entry name" value="B3_DNA"/>
    <property type="match status" value="1"/>
</dbReference>
<keyword evidence="2" id="KW-0238">DNA-binding</keyword>
<dbReference type="GO" id="GO:0003677">
    <property type="term" value="F:DNA binding"/>
    <property type="evidence" value="ECO:0007669"/>
    <property type="project" value="UniProtKB-KW"/>
</dbReference>
<evidence type="ECO:0000256" key="3">
    <source>
        <dbReference type="ARBA" id="ARBA00023163"/>
    </source>
</evidence>
<dbReference type="InterPro" id="IPR050655">
    <property type="entry name" value="Plant_B3_domain"/>
</dbReference>
<dbReference type="InterPro" id="IPR015300">
    <property type="entry name" value="DNA-bd_pseudobarrel_sf"/>
</dbReference>